<dbReference type="GO" id="GO:1990071">
    <property type="term" value="C:TRAPPII protein complex"/>
    <property type="evidence" value="ECO:0007669"/>
    <property type="project" value="InterPro"/>
</dbReference>
<reference evidence="1" key="1">
    <citation type="submission" date="2023-02" db="EMBL/GenBank/DDBJ databases">
        <title>Genome of toxic invasive species Heracleum sosnowskyi carries increased number of genes despite the absence of recent whole-genome duplications.</title>
        <authorList>
            <person name="Schelkunov M."/>
            <person name="Shtratnikova V."/>
            <person name="Makarenko M."/>
            <person name="Klepikova A."/>
            <person name="Omelchenko D."/>
            <person name="Novikova G."/>
            <person name="Obukhova E."/>
            <person name="Bogdanov V."/>
            <person name="Penin A."/>
            <person name="Logacheva M."/>
        </authorList>
    </citation>
    <scope>NUCLEOTIDE SEQUENCE</scope>
    <source>
        <strain evidence="1">Hsosn_3</strain>
        <tissue evidence="1">Leaf</tissue>
    </source>
</reference>
<name>A0AAD8GW41_9APIA</name>
<dbReference type="GO" id="GO:0005829">
    <property type="term" value="C:cytosol"/>
    <property type="evidence" value="ECO:0007669"/>
    <property type="project" value="GOC"/>
</dbReference>
<comment type="caution">
    <text evidence="1">The sequence shown here is derived from an EMBL/GenBank/DDBJ whole genome shotgun (WGS) entry which is preliminary data.</text>
</comment>
<dbReference type="GO" id="GO:0034498">
    <property type="term" value="P:early endosome to Golgi transport"/>
    <property type="evidence" value="ECO:0007669"/>
    <property type="project" value="TreeGrafter"/>
</dbReference>
<evidence type="ECO:0000313" key="2">
    <source>
        <dbReference type="Proteomes" id="UP001237642"/>
    </source>
</evidence>
<organism evidence="1 2">
    <name type="scientific">Heracleum sosnowskyi</name>
    <dbReference type="NCBI Taxonomy" id="360622"/>
    <lineage>
        <taxon>Eukaryota</taxon>
        <taxon>Viridiplantae</taxon>
        <taxon>Streptophyta</taxon>
        <taxon>Embryophyta</taxon>
        <taxon>Tracheophyta</taxon>
        <taxon>Spermatophyta</taxon>
        <taxon>Magnoliopsida</taxon>
        <taxon>eudicotyledons</taxon>
        <taxon>Gunneridae</taxon>
        <taxon>Pentapetalae</taxon>
        <taxon>asterids</taxon>
        <taxon>campanulids</taxon>
        <taxon>Apiales</taxon>
        <taxon>Apiaceae</taxon>
        <taxon>Apioideae</taxon>
        <taxon>apioid superclade</taxon>
        <taxon>Tordylieae</taxon>
        <taxon>Tordyliinae</taxon>
        <taxon>Heracleum</taxon>
    </lineage>
</organism>
<proteinExistence type="predicted"/>
<keyword evidence="2" id="KW-1185">Reference proteome</keyword>
<protein>
    <submittedName>
        <fullName evidence="1">Uncharacterized protein</fullName>
    </submittedName>
</protein>
<dbReference type="PANTHER" id="PTHR13251:SF3">
    <property type="entry name" value="TRAFFICKING PROTEIN PARTICLE COMPLEX SUBUNIT 10"/>
    <property type="match status" value="1"/>
</dbReference>
<reference evidence="1" key="2">
    <citation type="submission" date="2023-05" db="EMBL/GenBank/DDBJ databases">
        <authorList>
            <person name="Schelkunov M.I."/>
        </authorList>
    </citation>
    <scope>NUCLEOTIDE SEQUENCE</scope>
    <source>
        <strain evidence="1">Hsosn_3</strain>
        <tissue evidence="1">Leaf</tissue>
    </source>
</reference>
<dbReference type="InterPro" id="IPR045126">
    <property type="entry name" value="TRAPPC10/Trs130"/>
</dbReference>
<sequence>MLVKGIQFGALSLRVRIDTLCVTVWSGFPDDITLEALSLTLTATDSADEGVKSSGATILKPGKNAIALSLPPQKPGSYVLGILTGRIGHLIFRSHNFSRGGPSDSDDLMSYEKPTRPILKVLHPRPLVDLAAAVSSALLLNESQWMAQCFCR</sequence>
<gene>
    <name evidence="1" type="ORF">POM88_048957</name>
</gene>
<dbReference type="GO" id="GO:0006891">
    <property type="term" value="P:intra-Golgi vesicle-mediated transport"/>
    <property type="evidence" value="ECO:0007669"/>
    <property type="project" value="TreeGrafter"/>
</dbReference>
<accession>A0AAD8GW41</accession>
<dbReference type="Proteomes" id="UP001237642">
    <property type="component" value="Unassembled WGS sequence"/>
</dbReference>
<dbReference type="AlphaFoldDB" id="A0AAD8GW41"/>
<dbReference type="PANTHER" id="PTHR13251">
    <property type="entry name" value="EPILEPSY HOLOPROSENCEPHALY CANDIDATE 1/TMEM1"/>
    <property type="match status" value="1"/>
</dbReference>
<evidence type="ECO:0000313" key="1">
    <source>
        <dbReference type="EMBL" id="KAK1355701.1"/>
    </source>
</evidence>
<dbReference type="EMBL" id="JAUIZM010000011">
    <property type="protein sequence ID" value="KAK1355701.1"/>
    <property type="molecule type" value="Genomic_DNA"/>
</dbReference>